<dbReference type="Gene3D" id="3.40.630.30">
    <property type="match status" value="1"/>
</dbReference>
<evidence type="ECO:0000259" key="1">
    <source>
        <dbReference type="PROSITE" id="PS51186"/>
    </source>
</evidence>
<dbReference type="EMBL" id="CP097899">
    <property type="protein sequence ID" value="URN93741.1"/>
    <property type="molecule type" value="Genomic_DNA"/>
</dbReference>
<dbReference type="GO" id="GO:0016747">
    <property type="term" value="F:acyltransferase activity, transferring groups other than amino-acyl groups"/>
    <property type="evidence" value="ECO:0007669"/>
    <property type="project" value="InterPro"/>
</dbReference>
<reference evidence="2" key="1">
    <citation type="submission" date="2022-05" db="EMBL/GenBank/DDBJ databases">
        <title>Novel bacterial taxa in a minimal lignocellulolytic consortium and its capacity to transform plastics disclosed by genome-resolved metagenomics.</title>
        <authorList>
            <person name="Rodriguez C.A.D."/>
            <person name="Diaz-Garcia L."/>
            <person name="Herrera K."/>
            <person name="Tarazona N.A."/>
            <person name="Sproer C."/>
            <person name="Overmann J."/>
            <person name="Jimenez D.J."/>
        </authorList>
    </citation>
    <scope>NUCLEOTIDE SEQUENCE</scope>
    <source>
        <strain evidence="2">MAG5</strain>
    </source>
</reference>
<dbReference type="InterPro" id="IPR016181">
    <property type="entry name" value="Acyl_CoA_acyltransferase"/>
</dbReference>
<dbReference type="Pfam" id="PF00583">
    <property type="entry name" value="Acetyltransf_1"/>
    <property type="match status" value="1"/>
</dbReference>
<protein>
    <submittedName>
        <fullName evidence="2">GNAT family N-acetyltransferase</fullName>
    </submittedName>
</protein>
<dbReference type="CDD" id="cd04301">
    <property type="entry name" value="NAT_SF"/>
    <property type="match status" value="1"/>
</dbReference>
<dbReference type="AlphaFoldDB" id="A0A9J6ZCA5"/>
<gene>
    <name evidence="2" type="ORF">NAG76_18205</name>
</gene>
<feature type="domain" description="N-acetyltransferase" evidence="1">
    <location>
        <begin position="4"/>
        <end position="171"/>
    </location>
</feature>
<dbReference type="PROSITE" id="PS51186">
    <property type="entry name" value="GNAT"/>
    <property type="match status" value="1"/>
</dbReference>
<dbReference type="Proteomes" id="UP001056756">
    <property type="component" value="Chromosome"/>
</dbReference>
<organism evidence="2 3">
    <name type="scientific">Candidatus Pristimantibacillus lignocellulolyticus</name>
    <dbReference type="NCBI Taxonomy" id="2994561"/>
    <lineage>
        <taxon>Bacteria</taxon>
        <taxon>Bacillati</taxon>
        <taxon>Bacillota</taxon>
        <taxon>Bacilli</taxon>
        <taxon>Bacillales</taxon>
        <taxon>Paenibacillaceae</taxon>
        <taxon>Candidatus Pristimantibacillus</taxon>
    </lineage>
</organism>
<dbReference type="SUPFAM" id="SSF55729">
    <property type="entry name" value="Acyl-CoA N-acyltransferases (Nat)"/>
    <property type="match status" value="1"/>
</dbReference>
<evidence type="ECO:0000313" key="3">
    <source>
        <dbReference type="Proteomes" id="UP001056756"/>
    </source>
</evidence>
<dbReference type="InterPro" id="IPR000182">
    <property type="entry name" value="GNAT_dom"/>
</dbReference>
<accession>A0A9J6ZCA5</accession>
<sequence>MNNISIKQLSTAEEAEMMDTHFSIQFPWYCKSDYYHNCLQENGSGKRITLIAYFHNQLAGCCHLLYESKYPYFLHNNIPEINDLNVFPEFRRNKIASSLMDQCERIASRTGNIIGLGVGLYRDYGNAQRMYGKRGYILDGNGLTYNNEYVSPGHTFIVDDELIVYMVKSLNIADK</sequence>
<evidence type="ECO:0000313" key="2">
    <source>
        <dbReference type="EMBL" id="URN93741.1"/>
    </source>
</evidence>
<dbReference type="KEGG" id="plig:NAG76_18205"/>
<proteinExistence type="predicted"/>
<name>A0A9J6ZCA5_9BACL</name>